<evidence type="ECO:0000256" key="2">
    <source>
        <dbReference type="ARBA" id="ARBA00022692"/>
    </source>
</evidence>
<dbReference type="Pfam" id="PF00001">
    <property type="entry name" value="7tm_1"/>
    <property type="match status" value="1"/>
</dbReference>
<dbReference type="PANTHER" id="PTHR24238:SF47">
    <property type="entry name" value="ECDYSTEROIDS_DOPAMINE RECEPTOR-RELATED"/>
    <property type="match status" value="1"/>
</dbReference>
<feature type="transmembrane region" description="Helical" evidence="9">
    <location>
        <begin position="148"/>
        <end position="168"/>
    </location>
</feature>
<dbReference type="CDD" id="cd00637">
    <property type="entry name" value="7tm_classA_rhodopsin-like"/>
    <property type="match status" value="1"/>
</dbReference>
<evidence type="ECO:0000256" key="4">
    <source>
        <dbReference type="ARBA" id="ARBA00023040"/>
    </source>
</evidence>
<keyword evidence="3 9" id="KW-1133">Transmembrane helix</keyword>
<reference evidence="11" key="1">
    <citation type="journal article" date="2008" name="Nature">
        <title>The amphioxus genome and the evolution of the chordate karyotype.</title>
        <authorList>
            <consortium name="US DOE Joint Genome Institute (JGI-PGF)"/>
            <person name="Putnam N.H."/>
            <person name="Butts T."/>
            <person name="Ferrier D.E.K."/>
            <person name="Furlong R.F."/>
            <person name="Hellsten U."/>
            <person name="Kawashima T."/>
            <person name="Robinson-Rechavi M."/>
            <person name="Shoguchi E."/>
            <person name="Terry A."/>
            <person name="Yu J.-K."/>
            <person name="Benito-Gutierrez E.L."/>
            <person name="Dubchak I."/>
            <person name="Garcia-Fernandez J."/>
            <person name="Gibson-Brown J.J."/>
            <person name="Grigoriev I.V."/>
            <person name="Horton A.C."/>
            <person name="de Jong P.J."/>
            <person name="Jurka J."/>
            <person name="Kapitonov V.V."/>
            <person name="Kohara Y."/>
            <person name="Kuroki Y."/>
            <person name="Lindquist E."/>
            <person name="Lucas S."/>
            <person name="Osoegawa K."/>
            <person name="Pennacchio L.A."/>
            <person name="Salamov A.A."/>
            <person name="Satou Y."/>
            <person name="Sauka-Spengler T."/>
            <person name="Schmutz J."/>
            <person name="Shin-I T."/>
            <person name="Toyoda A."/>
            <person name="Bronner-Fraser M."/>
            <person name="Fujiyama A."/>
            <person name="Holland L.Z."/>
            <person name="Holland P.W.H."/>
            <person name="Satoh N."/>
            <person name="Rokhsar D.S."/>
        </authorList>
    </citation>
    <scope>NUCLEOTIDE SEQUENCE [LARGE SCALE GENOMIC DNA]</scope>
    <source>
        <strain evidence="11">S238N-H82</strain>
        <tissue evidence="11">Testes</tissue>
    </source>
</reference>
<dbReference type="EMBL" id="GG666552">
    <property type="protein sequence ID" value="EEN56157.1"/>
    <property type="molecule type" value="Genomic_DNA"/>
</dbReference>
<feature type="domain" description="G-protein coupled receptors family 1 profile" evidence="10">
    <location>
        <begin position="51"/>
        <end position="384"/>
    </location>
</feature>
<evidence type="ECO:0000256" key="5">
    <source>
        <dbReference type="ARBA" id="ARBA00023136"/>
    </source>
</evidence>
<dbReference type="InterPro" id="IPR000276">
    <property type="entry name" value="GPCR_Rhodpsn"/>
</dbReference>
<comment type="subcellular location">
    <subcellularLocation>
        <location evidence="1">Membrane</location>
        <topology evidence="1">Multi-pass membrane protein</topology>
    </subcellularLocation>
</comment>
<keyword evidence="7" id="KW-0807">Transducer</keyword>
<dbReference type="InParanoid" id="C3YTN0"/>
<feature type="transmembrane region" description="Helical" evidence="9">
    <location>
        <begin position="107"/>
        <end position="127"/>
    </location>
</feature>
<organism>
    <name type="scientific">Branchiostoma floridae</name>
    <name type="common">Florida lancelet</name>
    <name type="synonym">Amphioxus</name>
    <dbReference type="NCBI Taxonomy" id="7739"/>
    <lineage>
        <taxon>Eukaryota</taxon>
        <taxon>Metazoa</taxon>
        <taxon>Chordata</taxon>
        <taxon>Cephalochordata</taxon>
        <taxon>Leptocardii</taxon>
        <taxon>Amphioxiformes</taxon>
        <taxon>Branchiostomatidae</taxon>
        <taxon>Branchiostoma</taxon>
    </lineage>
</organism>
<evidence type="ECO:0000256" key="3">
    <source>
        <dbReference type="ARBA" id="ARBA00022989"/>
    </source>
</evidence>
<keyword evidence="4" id="KW-0297">G-protein coupled receptor</keyword>
<evidence type="ECO:0000256" key="6">
    <source>
        <dbReference type="ARBA" id="ARBA00023170"/>
    </source>
</evidence>
<dbReference type="GO" id="GO:0016020">
    <property type="term" value="C:membrane"/>
    <property type="evidence" value="ECO:0007669"/>
    <property type="project" value="UniProtKB-SubCell"/>
</dbReference>
<keyword evidence="5 9" id="KW-0472">Membrane</keyword>
<evidence type="ECO:0000256" key="1">
    <source>
        <dbReference type="ARBA" id="ARBA00004141"/>
    </source>
</evidence>
<dbReference type="PROSITE" id="PS50262">
    <property type="entry name" value="G_PROTEIN_RECEP_F1_2"/>
    <property type="match status" value="1"/>
</dbReference>
<dbReference type="SUPFAM" id="SSF81321">
    <property type="entry name" value="Family A G protein-coupled receptor-like"/>
    <property type="match status" value="1"/>
</dbReference>
<feature type="transmembrane region" description="Helical" evidence="9">
    <location>
        <begin position="323"/>
        <end position="348"/>
    </location>
</feature>
<dbReference type="PRINTS" id="PR00237">
    <property type="entry name" value="GPCRRHODOPSN"/>
</dbReference>
<sequence length="420" mass="45919">MSLIPVGPNTTFPACPVDGTGPVADLDRRVARQQLPVIVLLLLVCIIGTIGNLLVIIVNIRRRKKSSATVFILALAALDFFICAVTIPMRVFAYFRYTFSAPGWCEMVPYLTEVSLVSSLLLLVAIAEDRLRAVRRPTDFFMAGNKRAVRVSVAVLICGLLMSAPYLLTAHEGTFVLRGLNCTITTCVGVSHTWSLVSFVLVAIPFFSTGFIIVVIYAMVYKHVYDSRAAAMAMGQVHGPLQMGGRLQPQNTESLGQETGGGSGAFPEPVTARSAQRVVLQQQNTANPRQETGGGSGGYPGSVTPRPAQRVVLLHHFRLAKMLLLVTAVFLVTWLPQVVILSVHVMAASTSKTHHRPMTYVEMVVADFFQHLYYLNSALNPIIYTIAYKSFRQRLLALFGRMACKGNGCRVNEDDFVGVV</sequence>
<proteinExistence type="predicted"/>
<accession>C3YTN0</accession>
<protein>
    <recommendedName>
        <fullName evidence="10">G-protein coupled receptors family 1 profile domain-containing protein</fullName>
    </recommendedName>
</protein>
<evidence type="ECO:0000256" key="7">
    <source>
        <dbReference type="ARBA" id="ARBA00023224"/>
    </source>
</evidence>
<dbReference type="InterPro" id="IPR017452">
    <property type="entry name" value="GPCR_Rhodpsn_7TM"/>
</dbReference>
<name>C3YTN0_BRAFL</name>
<feature type="transmembrane region" description="Helical" evidence="9">
    <location>
        <begin position="35"/>
        <end position="58"/>
    </location>
</feature>
<gene>
    <name evidence="11" type="ORF">BRAFLDRAFT_66653</name>
</gene>
<feature type="compositionally biased region" description="Polar residues" evidence="8">
    <location>
        <begin position="248"/>
        <end position="257"/>
    </location>
</feature>
<evidence type="ECO:0000256" key="9">
    <source>
        <dbReference type="SAM" id="Phobius"/>
    </source>
</evidence>
<dbReference type="GO" id="GO:0004930">
    <property type="term" value="F:G protein-coupled receptor activity"/>
    <property type="evidence" value="ECO:0007669"/>
    <property type="project" value="UniProtKB-KW"/>
</dbReference>
<evidence type="ECO:0000256" key="8">
    <source>
        <dbReference type="SAM" id="MobiDB-lite"/>
    </source>
</evidence>
<evidence type="ECO:0000259" key="10">
    <source>
        <dbReference type="PROSITE" id="PS50262"/>
    </source>
</evidence>
<keyword evidence="2 9" id="KW-0812">Transmembrane</keyword>
<feature type="transmembrane region" description="Helical" evidence="9">
    <location>
        <begin position="70"/>
        <end position="95"/>
    </location>
</feature>
<feature type="transmembrane region" description="Helical" evidence="9">
    <location>
        <begin position="196"/>
        <end position="220"/>
    </location>
</feature>
<evidence type="ECO:0000313" key="11">
    <source>
        <dbReference type="EMBL" id="EEN56157.1"/>
    </source>
</evidence>
<dbReference type="AlphaFoldDB" id="C3YTN0"/>
<dbReference type="PANTHER" id="PTHR24238">
    <property type="entry name" value="G-PROTEIN COUPLED RECEPTOR"/>
    <property type="match status" value="1"/>
</dbReference>
<dbReference type="eggNOG" id="KOG3656">
    <property type="taxonomic scope" value="Eukaryota"/>
</dbReference>
<dbReference type="SMART" id="SM01381">
    <property type="entry name" value="7TM_GPCR_Srsx"/>
    <property type="match status" value="1"/>
</dbReference>
<feature type="transmembrane region" description="Helical" evidence="9">
    <location>
        <begin position="368"/>
        <end position="387"/>
    </location>
</feature>
<dbReference type="Gene3D" id="1.20.1070.10">
    <property type="entry name" value="Rhodopsin 7-helix transmembrane proteins"/>
    <property type="match status" value="1"/>
</dbReference>
<keyword evidence="6" id="KW-0675">Receptor</keyword>
<feature type="region of interest" description="Disordered" evidence="8">
    <location>
        <begin position="247"/>
        <end position="267"/>
    </location>
</feature>